<evidence type="ECO:0000256" key="5">
    <source>
        <dbReference type="ARBA" id="ARBA00023163"/>
    </source>
</evidence>
<accession>A0ABV6HLH4</accession>
<organism evidence="7 8">
    <name type="scientific">Olivibacter oleidegradans</name>
    <dbReference type="NCBI Taxonomy" id="760123"/>
    <lineage>
        <taxon>Bacteria</taxon>
        <taxon>Pseudomonadati</taxon>
        <taxon>Bacteroidota</taxon>
        <taxon>Sphingobacteriia</taxon>
        <taxon>Sphingobacteriales</taxon>
        <taxon>Sphingobacteriaceae</taxon>
        <taxon>Olivibacter</taxon>
    </lineage>
</organism>
<evidence type="ECO:0000256" key="4">
    <source>
        <dbReference type="ARBA" id="ARBA00023015"/>
    </source>
</evidence>
<dbReference type="EMBL" id="JBHLWO010000002">
    <property type="protein sequence ID" value="MFC0319695.1"/>
    <property type="molecule type" value="Genomic_DNA"/>
</dbReference>
<feature type="domain" description="NusB/RsmB/TIM44" evidence="6">
    <location>
        <begin position="194"/>
        <end position="296"/>
    </location>
</feature>
<dbReference type="Gene3D" id="1.10.940.10">
    <property type="entry name" value="NusB-like"/>
    <property type="match status" value="1"/>
</dbReference>
<evidence type="ECO:0000259" key="6">
    <source>
        <dbReference type="Pfam" id="PF01029"/>
    </source>
</evidence>
<reference evidence="7 8" key="1">
    <citation type="submission" date="2024-09" db="EMBL/GenBank/DDBJ databases">
        <authorList>
            <person name="Sun Q."/>
            <person name="Mori K."/>
        </authorList>
    </citation>
    <scope>NUCLEOTIDE SEQUENCE [LARGE SCALE GENOMIC DNA]</scope>
    <source>
        <strain evidence="7 8">CCM 7765</strain>
    </source>
</reference>
<sequence length="315" mass="36755">MLNRRHLRVKVLQTIYAFQQSDDKNINNFEKALLKSVDQVYEMYIWVLALASEVAEYALVDAEDRANKFLPTEHDLNANTRLANNTFIELLQQNEEFVDLCKKYKVDAVFDMETVKSIFHILKQSPEYVAYLENEDRSLKAEKDIIKFIFKKIILKSPAIEQIFDEHFINWTTDKDVLQALLAKTLKNFNSEDPEKNKLAQLCPNWVDDKEFIVDLFRLTTRHGEDYQIYISGKTKNWEADRIALIDTLLMRMAITELLNFSSIPVKVTINEYIEISKEFSTPKSNSFINGILDKILIELQKEGKIRKFGRGLIG</sequence>
<dbReference type="Proteomes" id="UP001589774">
    <property type="component" value="Unassembled WGS sequence"/>
</dbReference>
<proteinExistence type="inferred from homology"/>
<dbReference type="InterPro" id="IPR011605">
    <property type="entry name" value="NusB_fam"/>
</dbReference>
<dbReference type="PANTHER" id="PTHR11078:SF3">
    <property type="entry name" value="ANTITERMINATION NUSB DOMAIN-CONTAINING PROTEIN"/>
    <property type="match status" value="1"/>
</dbReference>
<evidence type="ECO:0000256" key="1">
    <source>
        <dbReference type="ARBA" id="ARBA00005952"/>
    </source>
</evidence>
<dbReference type="RefSeq" id="WP_013667257.1">
    <property type="nucleotide sequence ID" value="NZ_JBHLWO010000002.1"/>
</dbReference>
<evidence type="ECO:0000256" key="3">
    <source>
        <dbReference type="ARBA" id="ARBA00022884"/>
    </source>
</evidence>
<keyword evidence="8" id="KW-1185">Reference proteome</keyword>
<dbReference type="NCBIfam" id="TIGR01951">
    <property type="entry name" value="nusB"/>
    <property type="match status" value="1"/>
</dbReference>
<gene>
    <name evidence="7" type="primary">nusB</name>
    <name evidence="7" type="ORF">ACFFI0_15340</name>
</gene>
<evidence type="ECO:0000256" key="2">
    <source>
        <dbReference type="ARBA" id="ARBA00022814"/>
    </source>
</evidence>
<evidence type="ECO:0000313" key="8">
    <source>
        <dbReference type="Proteomes" id="UP001589774"/>
    </source>
</evidence>
<dbReference type="InterPro" id="IPR035926">
    <property type="entry name" value="NusB-like_sf"/>
</dbReference>
<dbReference type="SUPFAM" id="SSF48013">
    <property type="entry name" value="NusB-like"/>
    <property type="match status" value="1"/>
</dbReference>
<dbReference type="Pfam" id="PF01029">
    <property type="entry name" value="NusB"/>
    <property type="match status" value="1"/>
</dbReference>
<keyword evidence="3" id="KW-0694">RNA-binding</keyword>
<comment type="similarity">
    <text evidence="1">Belongs to the NusB family.</text>
</comment>
<keyword evidence="4" id="KW-0805">Transcription regulation</keyword>
<dbReference type="PANTHER" id="PTHR11078">
    <property type="entry name" value="N UTILIZATION SUBSTANCE PROTEIN B-RELATED"/>
    <property type="match status" value="1"/>
</dbReference>
<evidence type="ECO:0000313" key="7">
    <source>
        <dbReference type="EMBL" id="MFC0319695.1"/>
    </source>
</evidence>
<keyword evidence="5" id="KW-0804">Transcription</keyword>
<protein>
    <submittedName>
        <fullName evidence="7">Transcription antitermination factor NusB</fullName>
    </submittedName>
</protein>
<keyword evidence="2" id="KW-0889">Transcription antitermination</keyword>
<comment type="caution">
    <text evidence="7">The sequence shown here is derived from an EMBL/GenBank/DDBJ whole genome shotgun (WGS) entry which is preliminary data.</text>
</comment>
<name>A0ABV6HLH4_9SPHI</name>
<dbReference type="InterPro" id="IPR006027">
    <property type="entry name" value="NusB_RsmB_TIM44"/>
</dbReference>